<evidence type="ECO:0000313" key="2">
    <source>
        <dbReference type="EMBL" id="QTH24149.1"/>
    </source>
</evidence>
<dbReference type="SMART" id="SM00987">
    <property type="entry name" value="UreE_C"/>
    <property type="match status" value="1"/>
</dbReference>
<gene>
    <name evidence="2" type="ORF">HRJ34_11945</name>
</gene>
<dbReference type="EMBL" id="CP059319">
    <property type="protein sequence ID" value="QTH24149.1"/>
    <property type="molecule type" value="Genomic_DNA"/>
</dbReference>
<protein>
    <submittedName>
        <fullName evidence="2">DNA-deoxyinosine glycosylase</fullName>
        <ecNumber evidence="2">3.2.2.15</ecNumber>
    </submittedName>
</protein>
<keyword evidence="2" id="KW-0326">Glycosidase</keyword>
<reference evidence="2" key="2">
    <citation type="submission" date="2021-04" db="EMBL/GenBank/DDBJ databases">
        <title>Isolation and genomic analysis of the ibuprofen-degrading bacterium Sphingomonas strain MPO218.</title>
        <authorList>
            <person name="Aulestia M."/>
            <person name="Flores A."/>
            <person name="Mangas E.L."/>
            <person name="Perez-Pulido A.J."/>
            <person name="Santero E."/>
            <person name="Camacho E.M."/>
        </authorList>
    </citation>
    <scope>NUCLEOTIDE SEQUENCE</scope>
    <source>
        <strain evidence="2">MPO218</strain>
    </source>
</reference>
<dbReference type="InterPro" id="IPR026353">
    <property type="entry name" value="Hypoxan-DNA_Glyclase"/>
</dbReference>
<name>A0A975HHT0_9SPHN</name>
<dbReference type="InterPro" id="IPR036895">
    <property type="entry name" value="Uracil-DNA_glycosylase-like_sf"/>
</dbReference>
<dbReference type="EC" id="3.2.2.15" evidence="2"/>
<accession>A0A975HHT0</accession>
<dbReference type="GO" id="GO:0033958">
    <property type="term" value="F:DNA-deoxyinosine glycosylase activity"/>
    <property type="evidence" value="ECO:0007669"/>
    <property type="project" value="UniProtKB-EC"/>
</dbReference>
<dbReference type="Pfam" id="PF03167">
    <property type="entry name" value="UDG"/>
    <property type="match status" value="1"/>
</dbReference>
<proteinExistence type="predicted"/>
<dbReference type="CDD" id="cd10032">
    <property type="entry name" value="UDG-F6_HDG"/>
    <property type="match status" value="1"/>
</dbReference>
<feature type="domain" description="Uracil-DNA glycosylase-like" evidence="1">
    <location>
        <begin position="26"/>
        <end position="178"/>
    </location>
</feature>
<organism evidence="2 3">
    <name type="scientific">Rhizorhabdus wittichii</name>
    <dbReference type="NCBI Taxonomy" id="160791"/>
    <lineage>
        <taxon>Bacteria</taxon>
        <taxon>Pseudomonadati</taxon>
        <taxon>Pseudomonadota</taxon>
        <taxon>Alphaproteobacteria</taxon>
        <taxon>Sphingomonadales</taxon>
        <taxon>Sphingomonadaceae</taxon>
        <taxon>Rhizorhabdus</taxon>
    </lineage>
</organism>
<sequence length="190" mass="20439">MLLGSVGKSHHLRAMTDLPPRKASFPPVVSADTRLLLLGSLPGEASLRAARYYAHPQNQFWRLTGAVIGDEGLALLDYPARLDRLRAAGVGLWDVVADALRDGSLDGAIRDHRPNDLAALVATLPALRAIGFNGGTAARLGRRMIGAPAGLALVDLPSSSPAFTRPIAEKREKWLHLREFLGPIAGFRRD</sequence>
<dbReference type="NCBIfam" id="TIGR04274">
    <property type="entry name" value="hypoxanDNAglyco"/>
    <property type="match status" value="1"/>
</dbReference>
<reference evidence="2" key="1">
    <citation type="submission" date="2020-07" db="EMBL/GenBank/DDBJ databases">
        <authorList>
            <person name="Camacho E."/>
        </authorList>
    </citation>
    <scope>NUCLEOTIDE SEQUENCE</scope>
    <source>
        <strain evidence="2">MPO218</strain>
    </source>
</reference>
<dbReference type="SUPFAM" id="SSF52141">
    <property type="entry name" value="Uracil-DNA glycosylase-like"/>
    <property type="match status" value="1"/>
</dbReference>
<dbReference type="InterPro" id="IPR005122">
    <property type="entry name" value="Uracil-DNA_glycosylase-like"/>
</dbReference>
<evidence type="ECO:0000313" key="3">
    <source>
        <dbReference type="Proteomes" id="UP000664914"/>
    </source>
</evidence>
<dbReference type="AlphaFoldDB" id="A0A975HHT0"/>
<dbReference type="SMART" id="SM00986">
    <property type="entry name" value="UDG"/>
    <property type="match status" value="1"/>
</dbReference>
<dbReference type="Gene3D" id="3.40.470.10">
    <property type="entry name" value="Uracil-DNA glycosylase-like domain"/>
    <property type="match status" value="1"/>
</dbReference>
<evidence type="ECO:0000259" key="1">
    <source>
        <dbReference type="SMART" id="SM00986"/>
    </source>
</evidence>
<dbReference type="Proteomes" id="UP000664914">
    <property type="component" value="Chromosome"/>
</dbReference>
<keyword evidence="2" id="KW-0378">Hydrolase</keyword>